<dbReference type="GO" id="GO:0006508">
    <property type="term" value="P:proteolysis"/>
    <property type="evidence" value="ECO:0007669"/>
    <property type="project" value="InterPro"/>
</dbReference>
<dbReference type="PANTHER" id="PTHR12147:SF26">
    <property type="entry name" value="PEPTIDASE M28 DOMAIN-CONTAINING PROTEIN"/>
    <property type="match status" value="1"/>
</dbReference>
<proteinExistence type="predicted"/>
<evidence type="ECO:0000259" key="2">
    <source>
        <dbReference type="Pfam" id="PF04389"/>
    </source>
</evidence>
<dbReference type="Gene3D" id="3.40.630.10">
    <property type="entry name" value="Zn peptidases"/>
    <property type="match status" value="2"/>
</dbReference>
<dbReference type="GO" id="GO:0008235">
    <property type="term" value="F:metalloexopeptidase activity"/>
    <property type="evidence" value="ECO:0007669"/>
    <property type="project" value="InterPro"/>
</dbReference>
<evidence type="ECO:0000256" key="1">
    <source>
        <dbReference type="SAM" id="SignalP"/>
    </source>
</evidence>
<dbReference type="OrthoDB" id="9778250at2"/>
<keyword evidence="4" id="KW-1185">Reference proteome</keyword>
<evidence type="ECO:0000313" key="3">
    <source>
        <dbReference type="EMBL" id="TQV86566.1"/>
    </source>
</evidence>
<protein>
    <submittedName>
        <fullName evidence="3">M20/M25/M40 family metallo-hydrolase</fullName>
    </submittedName>
</protein>
<organism evidence="3 4">
    <name type="scientific">Aliikangiella coralliicola</name>
    <dbReference type="NCBI Taxonomy" id="2592383"/>
    <lineage>
        <taxon>Bacteria</taxon>
        <taxon>Pseudomonadati</taxon>
        <taxon>Pseudomonadota</taxon>
        <taxon>Gammaproteobacteria</taxon>
        <taxon>Oceanospirillales</taxon>
        <taxon>Pleioneaceae</taxon>
        <taxon>Aliikangiella</taxon>
    </lineage>
</organism>
<feature type="chain" id="PRO_5021964382" evidence="1">
    <location>
        <begin position="29"/>
        <end position="444"/>
    </location>
</feature>
<sequence length="444" mass="49454">MKKINAFSTGLKPVLMVLFFSYFQNAVASSISLENVTKDVTFLADDKLGGRATDTAGIELAADYISQRFNQIGLQSLSGDKNFKQTFNLFLIKPDDSKISLNGSSIANDKAMILTSHESLKWSEKSNVKTFVISAEDNFRKRIFEINQQKDNVLVLVDESHAEIFNRFRNHFGNGLNKFKINQGPSAVAILTKLSKLDSFSISAKSNISTRSLSNVVGILPGKKNKEEMILFSAHYDHLGTVEDQKGDNIYNGADDDASGTAAVINLAEYFTKQKNNQRTLMFVAFTAEEIGGFGSKYFSQQLNADKVLAMINIEMIGKPSKFGAGEFWMTGYERSNLAEILDKNLKRINKKVYPDPYPQQQLFYRSDNATLARLGVPAHSFSSSQIDKDHYYHKVTDEVKTLDLKSMHAIIESLANGVESLVDGTDTPTRVDTSQVNKQGSFF</sequence>
<evidence type="ECO:0000313" key="4">
    <source>
        <dbReference type="Proteomes" id="UP000315439"/>
    </source>
</evidence>
<feature type="signal peptide" evidence="1">
    <location>
        <begin position="1"/>
        <end position="28"/>
    </location>
</feature>
<dbReference type="RefSeq" id="WP_142932490.1">
    <property type="nucleotide sequence ID" value="NZ_ML660166.1"/>
</dbReference>
<dbReference type="InterPro" id="IPR007484">
    <property type="entry name" value="Peptidase_M28"/>
</dbReference>
<dbReference type="InterPro" id="IPR045175">
    <property type="entry name" value="M28_fam"/>
</dbReference>
<keyword evidence="3" id="KW-0378">Hydrolase</keyword>
<dbReference type="Pfam" id="PF04389">
    <property type="entry name" value="Peptidase_M28"/>
    <property type="match status" value="1"/>
</dbReference>
<dbReference type="AlphaFoldDB" id="A0A545UAS3"/>
<accession>A0A545UAS3</accession>
<gene>
    <name evidence="3" type="ORF">FLL46_16825</name>
</gene>
<dbReference type="SUPFAM" id="SSF53187">
    <property type="entry name" value="Zn-dependent exopeptidases"/>
    <property type="match status" value="1"/>
</dbReference>
<keyword evidence="1" id="KW-0732">Signal</keyword>
<reference evidence="3 4" key="1">
    <citation type="submission" date="2019-07" db="EMBL/GenBank/DDBJ databases">
        <title>Draft genome for Aliikangiella sp. M105.</title>
        <authorList>
            <person name="Wang G."/>
        </authorList>
    </citation>
    <scope>NUCLEOTIDE SEQUENCE [LARGE SCALE GENOMIC DNA]</scope>
    <source>
        <strain evidence="3 4">M105</strain>
    </source>
</reference>
<dbReference type="Proteomes" id="UP000315439">
    <property type="component" value="Unassembled WGS sequence"/>
</dbReference>
<dbReference type="EMBL" id="VIKS01000010">
    <property type="protein sequence ID" value="TQV86566.1"/>
    <property type="molecule type" value="Genomic_DNA"/>
</dbReference>
<name>A0A545UAS3_9GAMM</name>
<comment type="caution">
    <text evidence="3">The sequence shown here is derived from an EMBL/GenBank/DDBJ whole genome shotgun (WGS) entry which is preliminary data.</text>
</comment>
<feature type="domain" description="Peptidase M28" evidence="2">
    <location>
        <begin position="215"/>
        <end position="416"/>
    </location>
</feature>
<dbReference type="PANTHER" id="PTHR12147">
    <property type="entry name" value="METALLOPEPTIDASE M28 FAMILY MEMBER"/>
    <property type="match status" value="1"/>
</dbReference>